<evidence type="ECO:0008006" key="4">
    <source>
        <dbReference type="Google" id="ProtNLM"/>
    </source>
</evidence>
<keyword evidence="3" id="KW-1185">Reference proteome</keyword>
<comment type="caution">
    <text evidence="2">The sequence shown here is derived from an EMBL/GenBank/DDBJ whole genome shotgun (WGS) entry which is preliminary data.</text>
</comment>
<protein>
    <recommendedName>
        <fullName evidence="4">Acyltransferase</fullName>
    </recommendedName>
</protein>
<dbReference type="EMBL" id="JAIBOA010000009">
    <property type="protein sequence ID" value="MBW8483889.1"/>
    <property type="molecule type" value="Genomic_DNA"/>
</dbReference>
<dbReference type="RefSeq" id="WP_220167119.1">
    <property type="nucleotide sequence ID" value="NZ_JAIBOA010000009.1"/>
</dbReference>
<gene>
    <name evidence="2" type="ORF">K1Y72_15990</name>
</gene>
<reference evidence="2 3" key="1">
    <citation type="submission" date="2021-07" db="EMBL/GenBank/DDBJ databases">
        <title>Actinomadura sp. PM05-2 isolated from lichen.</title>
        <authorList>
            <person name="Somphong A."/>
            <person name="Phongsopitanun W."/>
            <person name="Tanasupawat S."/>
            <person name="Peongsungnone V."/>
        </authorList>
    </citation>
    <scope>NUCLEOTIDE SEQUENCE [LARGE SCALE GENOMIC DNA]</scope>
    <source>
        <strain evidence="2 3">PM05-2</strain>
    </source>
</reference>
<organism evidence="2 3">
    <name type="scientific">Actinomadura parmotrematis</name>
    <dbReference type="NCBI Taxonomy" id="2864039"/>
    <lineage>
        <taxon>Bacteria</taxon>
        <taxon>Bacillati</taxon>
        <taxon>Actinomycetota</taxon>
        <taxon>Actinomycetes</taxon>
        <taxon>Streptosporangiales</taxon>
        <taxon>Thermomonosporaceae</taxon>
        <taxon>Actinomadura</taxon>
    </lineage>
</organism>
<sequence>MQLSAAFRQGAERAARRTARRTVQRAVHGAWERVQDYGAVTARAPGRHRFAHFGEGVRIAFPAATLYGEPWISIGAHTLVGAQVTLAAGLVPGLDLGPDVIVRIGGVPARVLRAYEPGAGRHRPGPRPAGRPPTDTLERGATA</sequence>
<accession>A0ABS7FU07</accession>
<evidence type="ECO:0000313" key="2">
    <source>
        <dbReference type="EMBL" id="MBW8483889.1"/>
    </source>
</evidence>
<proteinExistence type="predicted"/>
<dbReference type="SUPFAM" id="SSF51161">
    <property type="entry name" value="Trimeric LpxA-like enzymes"/>
    <property type="match status" value="1"/>
</dbReference>
<evidence type="ECO:0000313" key="3">
    <source>
        <dbReference type="Proteomes" id="UP000774570"/>
    </source>
</evidence>
<feature type="region of interest" description="Disordered" evidence="1">
    <location>
        <begin position="117"/>
        <end position="143"/>
    </location>
</feature>
<name>A0ABS7FU07_9ACTN</name>
<dbReference type="Proteomes" id="UP000774570">
    <property type="component" value="Unassembled WGS sequence"/>
</dbReference>
<dbReference type="InterPro" id="IPR011004">
    <property type="entry name" value="Trimer_LpxA-like_sf"/>
</dbReference>
<evidence type="ECO:0000256" key="1">
    <source>
        <dbReference type="SAM" id="MobiDB-lite"/>
    </source>
</evidence>